<evidence type="ECO:0000256" key="3">
    <source>
        <dbReference type="ARBA" id="ARBA00022473"/>
    </source>
</evidence>
<dbReference type="InterPro" id="IPR036790">
    <property type="entry name" value="Frizzled_dom_sf"/>
</dbReference>
<dbReference type="AlphaFoldDB" id="A0A7R8WR56"/>
<dbReference type="GO" id="GO:0005929">
    <property type="term" value="C:cilium"/>
    <property type="evidence" value="ECO:0007669"/>
    <property type="project" value="TreeGrafter"/>
</dbReference>
<keyword evidence="5 11" id="KW-1133">Transmembrane helix</keyword>
<keyword evidence="4 11" id="KW-0812">Transmembrane</keyword>
<feature type="compositionally biased region" description="Polar residues" evidence="10">
    <location>
        <begin position="242"/>
        <end position="254"/>
    </location>
</feature>
<dbReference type="EMBL" id="OB666518">
    <property type="protein sequence ID" value="CAD7233561.1"/>
    <property type="molecule type" value="Genomic_DNA"/>
</dbReference>
<feature type="region of interest" description="Disordered" evidence="10">
    <location>
        <begin position="242"/>
        <end position="307"/>
    </location>
</feature>
<protein>
    <submittedName>
        <fullName evidence="12">Uncharacterized protein</fullName>
    </submittedName>
</protein>
<evidence type="ECO:0000313" key="12">
    <source>
        <dbReference type="EMBL" id="CAD7233561.1"/>
    </source>
</evidence>
<organism evidence="12">
    <name type="scientific">Cyprideis torosa</name>
    <dbReference type="NCBI Taxonomy" id="163714"/>
    <lineage>
        <taxon>Eukaryota</taxon>
        <taxon>Metazoa</taxon>
        <taxon>Ecdysozoa</taxon>
        <taxon>Arthropoda</taxon>
        <taxon>Crustacea</taxon>
        <taxon>Oligostraca</taxon>
        <taxon>Ostracoda</taxon>
        <taxon>Podocopa</taxon>
        <taxon>Podocopida</taxon>
        <taxon>Cytherocopina</taxon>
        <taxon>Cytheroidea</taxon>
        <taxon>Cytherideidae</taxon>
        <taxon>Cyprideis</taxon>
    </lineage>
</organism>
<dbReference type="InterPro" id="IPR017981">
    <property type="entry name" value="GPCR_2-like_7TM"/>
</dbReference>
<dbReference type="PRINTS" id="PR00489">
    <property type="entry name" value="FRIZZLED"/>
</dbReference>
<feature type="region of interest" description="Disordered" evidence="10">
    <location>
        <begin position="1"/>
        <end position="129"/>
    </location>
</feature>
<feature type="compositionally biased region" description="Basic and acidic residues" evidence="10">
    <location>
        <begin position="64"/>
        <end position="73"/>
    </location>
</feature>
<reference evidence="12" key="1">
    <citation type="submission" date="2020-11" db="EMBL/GenBank/DDBJ databases">
        <authorList>
            <person name="Tran Van P."/>
        </authorList>
    </citation>
    <scope>NUCLEOTIDE SEQUENCE</scope>
</reference>
<dbReference type="SMART" id="SM01330">
    <property type="entry name" value="Frizzled"/>
    <property type="match status" value="1"/>
</dbReference>
<dbReference type="InterPro" id="IPR020067">
    <property type="entry name" value="Frizzled_dom"/>
</dbReference>
<proteinExistence type="inferred from homology"/>
<dbReference type="PANTHER" id="PTHR11309:SF35">
    <property type="entry name" value="PROTEIN SMOOTHENED"/>
    <property type="match status" value="1"/>
</dbReference>
<evidence type="ECO:0000256" key="6">
    <source>
        <dbReference type="ARBA" id="ARBA00023136"/>
    </source>
</evidence>
<dbReference type="SUPFAM" id="SSF63501">
    <property type="entry name" value="Frizzled cysteine-rich domain"/>
    <property type="match status" value="1"/>
</dbReference>
<evidence type="ECO:0000256" key="4">
    <source>
        <dbReference type="ARBA" id="ARBA00022692"/>
    </source>
</evidence>
<feature type="transmembrane region" description="Helical" evidence="11">
    <location>
        <begin position="569"/>
        <end position="590"/>
    </location>
</feature>
<dbReference type="GO" id="GO:0071679">
    <property type="term" value="P:commissural neuron axon guidance"/>
    <property type="evidence" value="ECO:0007669"/>
    <property type="project" value="TreeGrafter"/>
</dbReference>
<feature type="non-terminal residue" evidence="12">
    <location>
        <position position="1"/>
    </location>
</feature>
<feature type="non-terminal residue" evidence="12">
    <location>
        <position position="734"/>
    </location>
</feature>
<dbReference type="PANTHER" id="PTHR11309">
    <property type="entry name" value="FRIZZLED"/>
    <property type="match status" value="1"/>
</dbReference>
<dbReference type="GO" id="GO:0007224">
    <property type="term" value="P:smoothened signaling pathway"/>
    <property type="evidence" value="ECO:0007669"/>
    <property type="project" value="TreeGrafter"/>
</dbReference>
<feature type="compositionally biased region" description="Polar residues" evidence="10">
    <location>
        <begin position="16"/>
        <end position="57"/>
    </location>
</feature>
<comment type="similarity">
    <text evidence="2">Belongs to the G-protein coupled receptor Fz/Smo family.</text>
</comment>
<dbReference type="InterPro" id="IPR000539">
    <property type="entry name" value="Frizzled/Smoothened_7TM"/>
</dbReference>
<comment type="caution">
    <text evidence="9">Lacks conserved residue(s) required for the propagation of feature annotation.</text>
</comment>
<dbReference type="GO" id="GO:0005886">
    <property type="term" value="C:plasma membrane"/>
    <property type="evidence" value="ECO:0007669"/>
    <property type="project" value="TreeGrafter"/>
</dbReference>
<evidence type="ECO:0000256" key="1">
    <source>
        <dbReference type="ARBA" id="ARBA00004141"/>
    </source>
</evidence>
<dbReference type="Gene3D" id="1.10.2000.10">
    <property type="entry name" value="Frizzled cysteine-rich domain"/>
    <property type="match status" value="1"/>
</dbReference>
<dbReference type="PROSITE" id="PS50038">
    <property type="entry name" value="FZ"/>
    <property type="match status" value="1"/>
</dbReference>
<feature type="compositionally biased region" description="Polar residues" evidence="10">
    <location>
        <begin position="76"/>
        <end position="106"/>
    </location>
</feature>
<dbReference type="GO" id="GO:0007389">
    <property type="term" value="P:pattern specification process"/>
    <property type="evidence" value="ECO:0007669"/>
    <property type="project" value="TreeGrafter"/>
</dbReference>
<dbReference type="Gene3D" id="1.20.1070.10">
    <property type="entry name" value="Rhodopsin 7-helix transmembrane proteins"/>
    <property type="match status" value="1"/>
</dbReference>
<comment type="subcellular location">
    <subcellularLocation>
        <location evidence="1">Membrane</location>
        <topology evidence="1">Multi-pass membrane protein</topology>
    </subcellularLocation>
</comment>
<evidence type="ECO:0000256" key="8">
    <source>
        <dbReference type="ARBA" id="ARBA00023170"/>
    </source>
</evidence>
<dbReference type="OrthoDB" id="10064659at2759"/>
<keyword evidence="6 11" id="KW-0472">Membrane</keyword>
<accession>A0A7R8WR56</accession>
<evidence type="ECO:0000256" key="11">
    <source>
        <dbReference type="SAM" id="Phobius"/>
    </source>
</evidence>
<evidence type="ECO:0000256" key="2">
    <source>
        <dbReference type="ARBA" id="ARBA00008077"/>
    </source>
</evidence>
<dbReference type="GO" id="GO:0005113">
    <property type="term" value="F:patched binding"/>
    <property type="evidence" value="ECO:0007669"/>
    <property type="project" value="TreeGrafter"/>
</dbReference>
<evidence type="ECO:0000256" key="7">
    <source>
        <dbReference type="ARBA" id="ARBA00023157"/>
    </source>
</evidence>
<dbReference type="Pfam" id="PF01534">
    <property type="entry name" value="Frizzled"/>
    <property type="match status" value="1"/>
</dbReference>
<sequence length="734" mass="80944">QPSSSDRLSSHIPAQAPTNQEPRNVPLTNPEASGTPVINQESIETPPTRSSANQNVSHDPLMNEGHRTQKKDLLSANVTSTPSPSTNQSVNNSPLTNQRTRENSFTNEEEVQGKEIDPPPSMIISDPSNSSLKSAVTLQIRIGGKSDFVPSTTGATPKPIPLTAEVDHRPLSTPDEMKVSVMTDVSSGSLPLTATTERTFTDEMKKLSTSESFPSTSEKHRTPLISDLAAEHLTFEAEPLTETTTERMASSATERVSADVATGRSLEPDVNNGTGRPFGSPFVTDETPTSDGRFSTQPSRTSPAFAHPFPRLREEGQDWLQETSQTVHPSVDRDVSLKPSPLHPVLQTNRRQHNAVPLYRDALRHRAVLHGDSTSGGCKQSGYCERLPKGVTCFGAPLPYEFTSRELTMDLETQKVLADQDIAAQLRGWSSLRFLPSCWPRLRPFICSLLFPPCTPQSLGQEGPGLVSVPSHELCSSIRSPCSSLPPSIFTWPRYTSCYVDQQPRFPSLCENEATRLEFPNDDSLEPRCPPLTVPTNDSAKYIEETPGCGLQCDPPFWEHNEMAAASHLIHVLASVSLALNLVAVASFLINWQSSRRYPALIVFYLNICWACMCVGWILQFSKDPGARQRIACESDGTRRLNEPSSGENLQCMLIFFLVYYFLVASAVWIALLAYSWHISFRNLEHIRQSSSDRSSYFHLVAWSLPLVLSILSMALALVQGFPVEGICFLSPEI</sequence>
<name>A0A7R8WR56_9CRUS</name>
<keyword evidence="8" id="KW-0675">Receptor</keyword>
<feature type="transmembrane region" description="Helical" evidence="11">
    <location>
        <begin position="697"/>
        <end position="719"/>
    </location>
</feature>
<dbReference type="Pfam" id="PF01392">
    <property type="entry name" value="Fz"/>
    <property type="match status" value="1"/>
</dbReference>
<dbReference type="GO" id="GO:0007417">
    <property type="term" value="P:central nervous system development"/>
    <property type="evidence" value="ECO:0007669"/>
    <property type="project" value="TreeGrafter"/>
</dbReference>
<dbReference type="PROSITE" id="PS50261">
    <property type="entry name" value="G_PROTEIN_RECEP_F2_4"/>
    <property type="match status" value="1"/>
</dbReference>
<evidence type="ECO:0000256" key="10">
    <source>
        <dbReference type="SAM" id="MobiDB-lite"/>
    </source>
</evidence>
<evidence type="ECO:0000256" key="5">
    <source>
        <dbReference type="ARBA" id="ARBA00022989"/>
    </source>
</evidence>
<feature type="transmembrane region" description="Helical" evidence="11">
    <location>
        <begin position="602"/>
        <end position="619"/>
    </location>
</feature>
<feature type="transmembrane region" description="Helical" evidence="11">
    <location>
        <begin position="654"/>
        <end position="677"/>
    </location>
</feature>
<dbReference type="InterPro" id="IPR015526">
    <property type="entry name" value="Frizzled/SFRP"/>
</dbReference>
<evidence type="ECO:0000256" key="9">
    <source>
        <dbReference type="PROSITE-ProRule" id="PRU00090"/>
    </source>
</evidence>
<dbReference type="GO" id="GO:0030425">
    <property type="term" value="C:dendrite"/>
    <property type="evidence" value="ECO:0007669"/>
    <property type="project" value="TreeGrafter"/>
</dbReference>
<keyword evidence="3" id="KW-0217">Developmental protein</keyword>
<dbReference type="SMART" id="SM00063">
    <property type="entry name" value="FRI"/>
    <property type="match status" value="1"/>
</dbReference>
<keyword evidence="7" id="KW-1015">Disulfide bond</keyword>
<feature type="compositionally biased region" description="Polar residues" evidence="10">
    <location>
        <begin position="286"/>
        <end position="302"/>
    </location>
</feature>
<gene>
    <name evidence="12" type="ORF">CTOB1V02_LOCUS11382</name>
</gene>
<dbReference type="GO" id="GO:0004888">
    <property type="term" value="F:transmembrane signaling receptor activity"/>
    <property type="evidence" value="ECO:0007669"/>
    <property type="project" value="InterPro"/>
</dbReference>